<sequence length="625" mass="67310">MSDELTTSALDLLRTHGPLDIDELAHRLSEQGYGSEDSLVDELDLLDDTDIPSLRDGRFVDLASLVEGRVFTHRLSATEIASDLVSGDDFDAVLVVPTDPDSAVSLVFPDEERDVDPRLAAAAQWLSDAVLMLPEGALTGRDPGDLVGVTVSGGRLTFLPEVEVTAELPALRAAVTEVLEDEAVVALEDVVWQLMADDPAAFAQASLPITELVDVSGLDRSGNLVAEAGFDFDGFARESSLQLYADQLGISVEAAAAAALLVALVDALERDDPEAEGHIFAVPEHFDVLADQELAHRVAREVLDHQGFRPEAAVAAADLLLRNGSRRVTAFAHWFAGFALETAGRVDDAEQRYEKAISSDGSFGPALIALAGIVSDRGEAVRGLSLLARTEGGGIDTDLYDLLVRFQPAERTDLGRNQPCWCGSGRKYKVCHLRSGDYSLAERAEWLYEKAIGQTRRGWRVDRLLDLAEIRAAHWEPGYTSVLSAMADATVLDVMMAEDGVFDEFVEHRGHLLPEEEAQLAAGWSGARRSLFEVESGDGARAVLREIRTDERVEVRDPRERIGGAAGTVVAARPLVVGDEHVLLGGFEPVEPEDSAAVAAVVNRGDADAEAVVEMLTVRFASFDG</sequence>
<protein>
    <submittedName>
        <fullName evidence="1">SEC-C motif-containing protein</fullName>
    </submittedName>
</protein>
<organism evidence="1 2">
    <name type="scientific">Rhodococcus triatomae</name>
    <dbReference type="NCBI Taxonomy" id="300028"/>
    <lineage>
        <taxon>Bacteria</taxon>
        <taxon>Bacillati</taxon>
        <taxon>Actinomycetota</taxon>
        <taxon>Actinomycetes</taxon>
        <taxon>Mycobacteriales</taxon>
        <taxon>Nocardiaceae</taxon>
        <taxon>Rhodococcus</taxon>
    </lineage>
</organism>
<dbReference type="Proteomes" id="UP000183263">
    <property type="component" value="Unassembled WGS sequence"/>
</dbReference>
<proteinExistence type="predicted"/>
<name>A0A1G8EWU7_9NOCA</name>
<dbReference type="Gene3D" id="3.10.450.50">
    <property type="match status" value="1"/>
</dbReference>
<evidence type="ECO:0000313" key="2">
    <source>
        <dbReference type="Proteomes" id="UP000183263"/>
    </source>
</evidence>
<dbReference type="RefSeq" id="WP_072736412.1">
    <property type="nucleotide sequence ID" value="NZ_CP048813.1"/>
</dbReference>
<gene>
    <name evidence="1" type="ORF">SAMN05444695_10389</name>
</gene>
<dbReference type="AlphaFoldDB" id="A0A1G8EWU7"/>
<reference evidence="1 2" key="1">
    <citation type="submission" date="2016-10" db="EMBL/GenBank/DDBJ databases">
        <authorList>
            <person name="de Groot N.N."/>
        </authorList>
    </citation>
    <scope>NUCLEOTIDE SEQUENCE [LARGE SCALE GENOMIC DNA]</scope>
    <source>
        <strain evidence="1 2">DSM 44892</strain>
    </source>
</reference>
<dbReference type="SUPFAM" id="SSF103642">
    <property type="entry name" value="Sec-C motif"/>
    <property type="match status" value="1"/>
</dbReference>
<dbReference type="EMBL" id="FNDN01000003">
    <property type="protein sequence ID" value="SDH74287.1"/>
    <property type="molecule type" value="Genomic_DNA"/>
</dbReference>
<dbReference type="OrthoDB" id="3343588at2"/>
<dbReference type="InterPro" id="IPR004027">
    <property type="entry name" value="SEC_C_motif"/>
</dbReference>
<evidence type="ECO:0000313" key="1">
    <source>
        <dbReference type="EMBL" id="SDH74287.1"/>
    </source>
</evidence>
<accession>A0A1G8EWU7</accession>
<dbReference type="Pfam" id="PF02810">
    <property type="entry name" value="SEC-C"/>
    <property type="match status" value="1"/>
</dbReference>
<keyword evidence="2" id="KW-1185">Reference proteome</keyword>